<evidence type="ECO:0000313" key="1">
    <source>
        <dbReference type="EMBL" id="RRT47103.1"/>
    </source>
</evidence>
<evidence type="ECO:0000313" key="2">
    <source>
        <dbReference type="Proteomes" id="UP000287651"/>
    </source>
</evidence>
<dbReference type="AlphaFoldDB" id="A0A426Y5T1"/>
<comment type="caution">
    <text evidence="1">The sequence shown here is derived from an EMBL/GenBank/DDBJ whole genome shotgun (WGS) entry which is preliminary data.</text>
</comment>
<proteinExistence type="predicted"/>
<name>A0A426Y5T1_ENSVE</name>
<sequence length="91" mass="10078">MTNEGGEAEIREAGYKCEGELDHHVIDATSEGAIEDEMRGDGMKMPRRAKRLSRNHCVPNIGLVNEHPPEAKTEAPELVVNMGEYVRTISC</sequence>
<organism evidence="1 2">
    <name type="scientific">Ensete ventricosum</name>
    <name type="common">Abyssinian banana</name>
    <name type="synonym">Musa ensete</name>
    <dbReference type="NCBI Taxonomy" id="4639"/>
    <lineage>
        <taxon>Eukaryota</taxon>
        <taxon>Viridiplantae</taxon>
        <taxon>Streptophyta</taxon>
        <taxon>Embryophyta</taxon>
        <taxon>Tracheophyta</taxon>
        <taxon>Spermatophyta</taxon>
        <taxon>Magnoliopsida</taxon>
        <taxon>Liliopsida</taxon>
        <taxon>Zingiberales</taxon>
        <taxon>Musaceae</taxon>
        <taxon>Ensete</taxon>
    </lineage>
</organism>
<reference evidence="1 2" key="1">
    <citation type="journal article" date="2014" name="Agronomy (Basel)">
        <title>A Draft Genome Sequence for Ensete ventricosum, the Drought-Tolerant Tree Against Hunger.</title>
        <authorList>
            <person name="Harrison J."/>
            <person name="Moore K.A."/>
            <person name="Paszkiewicz K."/>
            <person name="Jones T."/>
            <person name="Grant M."/>
            <person name="Ambacheew D."/>
            <person name="Muzemil S."/>
            <person name="Studholme D.J."/>
        </authorList>
    </citation>
    <scope>NUCLEOTIDE SEQUENCE [LARGE SCALE GENOMIC DNA]</scope>
</reference>
<dbReference type="Proteomes" id="UP000287651">
    <property type="component" value="Unassembled WGS sequence"/>
</dbReference>
<accession>A0A426Y5T1</accession>
<protein>
    <submittedName>
        <fullName evidence="1">Uncharacterized protein</fullName>
    </submittedName>
</protein>
<gene>
    <name evidence="1" type="ORF">B296_00044321</name>
</gene>
<dbReference type="EMBL" id="AMZH03014761">
    <property type="protein sequence ID" value="RRT47103.1"/>
    <property type="molecule type" value="Genomic_DNA"/>
</dbReference>